<dbReference type="GO" id="GO:0022627">
    <property type="term" value="C:cytosolic small ribosomal subunit"/>
    <property type="evidence" value="ECO:0007669"/>
    <property type="project" value="TreeGrafter"/>
</dbReference>
<dbReference type="OrthoDB" id="9803965at2"/>
<dbReference type="NCBIfam" id="NF001099">
    <property type="entry name" value="PRK00132.1"/>
    <property type="match status" value="1"/>
</dbReference>
<organism evidence="8 9">
    <name type="scientific">Candidatus Rickettsiella isopodorum</name>
    <dbReference type="NCBI Taxonomy" id="1225476"/>
    <lineage>
        <taxon>Bacteria</taxon>
        <taxon>Pseudomonadati</taxon>
        <taxon>Pseudomonadota</taxon>
        <taxon>Gammaproteobacteria</taxon>
        <taxon>Legionellales</taxon>
        <taxon>Coxiellaceae</taxon>
        <taxon>Rickettsiella</taxon>
    </lineage>
</organism>
<evidence type="ECO:0000256" key="2">
    <source>
        <dbReference type="ARBA" id="ARBA00022980"/>
    </source>
</evidence>
<dbReference type="GO" id="GO:0003723">
    <property type="term" value="F:RNA binding"/>
    <property type="evidence" value="ECO:0007669"/>
    <property type="project" value="TreeGrafter"/>
</dbReference>
<dbReference type="SUPFAM" id="SSF54211">
    <property type="entry name" value="Ribosomal protein S5 domain 2-like"/>
    <property type="match status" value="1"/>
</dbReference>
<feature type="region of interest" description="Disordered" evidence="7">
    <location>
        <begin position="128"/>
        <end position="150"/>
    </location>
</feature>
<evidence type="ECO:0000256" key="3">
    <source>
        <dbReference type="ARBA" id="ARBA00023274"/>
    </source>
</evidence>
<keyword evidence="3 5" id="KW-0687">Ribonucleoprotein</keyword>
<evidence type="ECO:0000256" key="4">
    <source>
        <dbReference type="ARBA" id="ARBA00035259"/>
    </source>
</evidence>
<evidence type="ECO:0000313" key="8">
    <source>
        <dbReference type="EMBL" id="OIZ94274.1"/>
    </source>
</evidence>
<gene>
    <name evidence="5" type="primary">rpsI</name>
    <name evidence="8" type="ORF">A1D18_05355</name>
</gene>
<dbReference type="InterPro" id="IPR023035">
    <property type="entry name" value="Ribosomal_uS9_bac/plastid"/>
</dbReference>
<comment type="similarity">
    <text evidence="1 5 6">Belongs to the universal ribosomal protein uS9 family.</text>
</comment>
<dbReference type="EMBL" id="LUKY01000033">
    <property type="protein sequence ID" value="OIZ94274.1"/>
    <property type="molecule type" value="Genomic_DNA"/>
</dbReference>
<evidence type="ECO:0000256" key="5">
    <source>
        <dbReference type="HAMAP-Rule" id="MF_00532"/>
    </source>
</evidence>
<dbReference type="STRING" id="1225476.A1D18_05355"/>
<evidence type="ECO:0000256" key="6">
    <source>
        <dbReference type="RuleBase" id="RU003815"/>
    </source>
</evidence>
<dbReference type="Gene3D" id="3.30.230.10">
    <property type="match status" value="1"/>
</dbReference>
<dbReference type="AlphaFoldDB" id="A0A1J8NH90"/>
<dbReference type="InterPro" id="IPR014721">
    <property type="entry name" value="Ribsml_uS5_D2-typ_fold_subgr"/>
</dbReference>
<dbReference type="HAMAP" id="MF_00532_B">
    <property type="entry name" value="Ribosomal_uS9_B"/>
    <property type="match status" value="1"/>
</dbReference>
<dbReference type="Pfam" id="PF00380">
    <property type="entry name" value="Ribosomal_S9"/>
    <property type="match status" value="1"/>
</dbReference>
<dbReference type="InterPro" id="IPR020574">
    <property type="entry name" value="Ribosomal_uS9_CS"/>
</dbReference>
<sequence>MALEQNYGTGRRKTATARVFLRKGTGIIKVNGRTLENYFGRETAQMVVNQPLEVVDQMGRFDITVTVSGGGSSGQAGAVRHGISRALINYDEVTTTDINDGDTHSGEASNDRSFRRLLRHAGLVTRDARKVERKKVGRHKARKGTQYSKR</sequence>
<comment type="caution">
    <text evidence="8">The sequence shown here is derived from an EMBL/GenBank/DDBJ whole genome shotgun (WGS) entry which is preliminary data.</text>
</comment>
<dbReference type="GO" id="GO:0006412">
    <property type="term" value="P:translation"/>
    <property type="evidence" value="ECO:0007669"/>
    <property type="project" value="UniProtKB-UniRule"/>
</dbReference>
<protein>
    <recommendedName>
        <fullName evidence="4 5">Small ribosomal subunit protein uS9</fullName>
    </recommendedName>
</protein>
<dbReference type="InterPro" id="IPR000754">
    <property type="entry name" value="Ribosomal_uS9"/>
</dbReference>
<evidence type="ECO:0000256" key="7">
    <source>
        <dbReference type="SAM" id="MobiDB-lite"/>
    </source>
</evidence>
<evidence type="ECO:0000256" key="1">
    <source>
        <dbReference type="ARBA" id="ARBA00005251"/>
    </source>
</evidence>
<dbReference type="RefSeq" id="WP_071662768.1">
    <property type="nucleotide sequence ID" value="NZ_LUKY01000033.1"/>
</dbReference>
<accession>A0A1J8NH90</accession>
<reference evidence="8 9" key="1">
    <citation type="submission" date="2016-03" db="EMBL/GenBank/DDBJ databases">
        <title>Comparative genomics of Rickettsiella.</title>
        <authorList>
            <person name="Chandler C."/>
            <person name="Wang Y."/>
        </authorList>
    </citation>
    <scope>NUCLEOTIDE SEQUENCE [LARGE SCALE GENOMIC DNA]</scope>
    <source>
        <strain evidence="8 9">RCFS May 2013</strain>
    </source>
</reference>
<dbReference type="Proteomes" id="UP000183924">
    <property type="component" value="Unassembled WGS sequence"/>
</dbReference>
<dbReference type="PROSITE" id="PS00360">
    <property type="entry name" value="RIBOSOMAL_S9"/>
    <property type="match status" value="1"/>
</dbReference>
<dbReference type="PANTHER" id="PTHR21569:SF1">
    <property type="entry name" value="SMALL RIBOSOMAL SUBUNIT PROTEIN US9M"/>
    <property type="match status" value="1"/>
</dbReference>
<keyword evidence="9" id="KW-1185">Reference proteome</keyword>
<proteinExistence type="inferred from homology"/>
<evidence type="ECO:0000313" key="9">
    <source>
        <dbReference type="Proteomes" id="UP000183924"/>
    </source>
</evidence>
<dbReference type="PANTHER" id="PTHR21569">
    <property type="entry name" value="RIBOSOMAL PROTEIN S9"/>
    <property type="match status" value="1"/>
</dbReference>
<dbReference type="GO" id="GO:0003735">
    <property type="term" value="F:structural constituent of ribosome"/>
    <property type="evidence" value="ECO:0007669"/>
    <property type="project" value="InterPro"/>
</dbReference>
<feature type="compositionally biased region" description="Basic residues" evidence="7">
    <location>
        <begin position="131"/>
        <end position="150"/>
    </location>
</feature>
<dbReference type="InterPro" id="IPR020568">
    <property type="entry name" value="Ribosomal_Su5_D2-typ_SF"/>
</dbReference>
<keyword evidence="2 5" id="KW-0689">Ribosomal protein</keyword>
<name>A0A1J8NH90_9COXI</name>